<reference evidence="2" key="1">
    <citation type="submission" date="2020-10" db="EMBL/GenBank/DDBJ databases">
        <authorList>
            <person name="Castelo-Branco R."/>
            <person name="Eusebio N."/>
            <person name="Adriana R."/>
            <person name="Vieira A."/>
            <person name="Brugerolle De Fraissinette N."/>
            <person name="Rezende De Castro R."/>
            <person name="Schneider M.P."/>
            <person name="Vasconcelos V."/>
            <person name="Leao P.N."/>
        </authorList>
    </citation>
    <scope>NUCLEOTIDE SEQUENCE</scope>
    <source>
        <strain evidence="2">LEGE 06105</strain>
    </source>
</reference>
<dbReference type="InterPro" id="IPR036188">
    <property type="entry name" value="FAD/NAD-bd_sf"/>
</dbReference>
<sequence length="508" mass="55468">MTDVIIIGSGIGGLSCGGLLAKYGFDVTVCESHSIAGGAAHSFTYKGFKFDSGPSLYSGLSYSPSNNPLRQVLDAIEEDCEWANYNSWGCFLPEGDFNTEVGADQFCEILLRLRGQQAVDEWRELQRVMRPLADAAIAIPPVALRLDLGVVKTAGKFAPDLIKHFFNVGKLTGPFSSIMDGVVSDQFIRNWLNMLCFLLSGLPADGTSAAEVAFMFADWYRPGVMLDYPVGGSGALVDALVRGLEKHGGKLLLNNHVEEIIVENKRAVGVRLRGGKELRASTVISNASVWDTLKLIPSNSLPQQFIQKRRSTPECESFMHLHLGIDAGDIDADLQCHYIFVKDWELGITAPQNLVLISIPSIIDASLAPPGKHSIHVYTPGNEPYDLWQGMDRNSEEYILQKQTRAEVMWKALEKVIPDIRSRCEVSLIGTPLTHQRYLRRHRGSYGPAIRAGKGLFPGSNTPLKGLMCCGDSTFPGIGLPAVAASGMLAANTLAPLKKHLELLFNIV</sequence>
<dbReference type="Gene3D" id="3.90.660.50">
    <property type="match status" value="1"/>
</dbReference>
<dbReference type="PANTHER" id="PTHR46313:SF1">
    <property type="entry name" value="FAD_NAD(P)-BINDING OXIDOREDUCTASE FAMILY PROTEIN"/>
    <property type="match status" value="1"/>
</dbReference>
<evidence type="ECO:0000313" key="3">
    <source>
        <dbReference type="Proteomes" id="UP000620559"/>
    </source>
</evidence>
<dbReference type="RefSeq" id="WP_193924055.1">
    <property type="nucleotide sequence ID" value="NZ_JADEWL010000120.1"/>
</dbReference>
<dbReference type="GO" id="GO:0016491">
    <property type="term" value="F:oxidoreductase activity"/>
    <property type="evidence" value="ECO:0007669"/>
    <property type="project" value="InterPro"/>
</dbReference>
<dbReference type="Proteomes" id="UP000620559">
    <property type="component" value="Unassembled WGS sequence"/>
</dbReference>
<evidence type="ECO:0000313" key="2">
    <source>
        <dbReference type="EMBL" id="MBE9215825.1"/>
    </source>
</evidence>
<name>A0A8J7F7X0_9CYAN</name>
<dbReference type="AlphaFoldDB" id="A0A8J7F7X0"/>
<dbReference type="GO" id="GO:0016116">
    <property type="term" value="P:carotenoid metabolic process"/>
    <property type="evidence" value="ECO:0007669"/>
    <property type="project" value="InterPro"/>
</dbReference>
<comment type="caution">
    <text evidence="2">The sequence shown here is derived from an EMBL/GenBank/DDBJ whole genome shotgun (WGS) entry which is preliminary data.</text>
</comment>
<accession>A0A8J7F7X0</accession>
<dbReference type="InterPro" id="IPR045892">
    <property type="entry name" value="CrtISO-like"/>
</dbReference>
<evidence type="ECO:0000259" key="1">
    <source>
        <dbReference type="Pfam" id="PF01593"/>
    </source>
</evidence>
<dbReference type="Pfam" id="PF13450">
    <property type="entry name" value="NAD_binding_8"/>
    <property type="match status" value="1"/>
</dbReference>
<keyword evidence="3" id="KW-1185">Reference proteome</keyword>
<organism evidence="2 3">
    <name type="scientific">Plectonema cf. radiosum LEGE 06105</name>
    <dbReference type="NCBI Taxonomy" id="945769"/>
    <lineage>
        <taxon>Bacteria</taxon>
        <taxon>Bacillati</taxon>
        <taxon>Cyanobacteriota</taxon>
        <taxon>Cyanophyceae</taxon>
        <taxon>Oscillatoriophycideae</taxon>
        <taxon>Oscillatoriales</taxon>
        <taxon>Microcoleaceae</taxon>
        <taxon>Plectonema</taxon>
    </lineage>
</organism>
<dbReference type="SUPFAM" id="SSF51905">
    <property type="entry name" value="FAD/NAD(P)-binding domain"/>
    <property type="match status" value="1"/>
</dbReference>
<feature type="domain" description="Amine oxidase" evidence="1">
    <location>
        <begin position="185"/>
        <end position="493"/>
    </location>
</feature>
<dbReference type="PANTHER" id="PTHR46313">
    <property type="match status" value="1"/>
</dbReference>
<dbReference type="Gene3D" id="3.50.50.60">
    <property type="entry name" value="FAD/NAD(P)-binding domain"/>
    <property type="match status" value="2"/>
</dbReference>
<dbReference type="Pfam" id="PF01593">
    <property type="entry name" value="Amino_oxidase"/>
    <property type="match status" value="1"/>
</dbReference>
<gene>
    <name evidence="2" type="ORF">IQ247_24715</name>
</gene>
<proteinExistence type="predicted"/>
<protein>
    <submittedName>
        <fullName evidence="2">NAD(P)/FAD-dependent oxidoreductase</fullName>
    </submittedName>
</protein>
<dbReference type="EMBL" id="JADEWL010000120">
    <property type="protein sequence ID" value="MBE9215825.1"/>
    <property type="molecule type" value="Genomic_DNA"/>
</dbReference>
<dbReference type="InterPro" id="IPR002937">
    <property type="entry name" value="Amino_oxidase"/>
</dbReference>